<sequence length="702" mass="77732">MAADQARARSTGDTVRWLERLIPGAHPHDLKDSVRGLRARLAPGGEPALWSWNAGAWEETLLWWWGRNRPGTGDTARDFAEWSSRWSADVWWDDSLDRPERAPRRHGWELVSLADFFTHEAEPLMLLARAVLDAPDTAAVVQDAVLLREEHLQSARHLAWLAEQQACVQELEAWRRKQQAKGSEATRAFLAELSEAVKRYMSVVLQPVIDALPGCERALLDDSRYGPGRSAADYLGAFLDFLDWQGEEPDEAEVDQRAAELVERGGTTWHGMEGSLPVWYHIVTSPQERAAAKAYSGAPSASVLRVRTGVDPVHEPFDLFPSDTWGTGDESEWYPEPGIDVHYDGDSAFDLGALLAVARLGYARLEFLVLGADGGVQRLRTVLARVREEDRRAWRKWALAALEALAPEPDDLADVITRQDNDGDGADQDADDGHGPEQRRTPEERVVRAAGGLPAVLLGKVRALLRQAEDPSATEQEARTFLDKATELMAKYGIEQAMLEDESDPGKPVDKVVDVYPPYVKEARRLLSWIAGEMRCRSVYPGGKENRHRVHLFGFEADLHATEVLFTSLRLQMLSGADVADFRHRPQGEDARAYKRSWMLGFIREVTTRIGAAQRAARAAADAEQQSGPVVADSGGRSVALVLSDRSAVVEAQVSACYPKLSKARPPTFKGTGYWQGVADGKHAEIGGQALVDDEDMDQLTH</sequence>
<dbReference type="Pfam" id="PF23771">
    <property type="entry name" value="DUF7168"/>
    <property type="match status" value="1"/>
</dbReference>
<dbReference type="InterPro" id="IPR024498">
    <property type="entry name" value="DUF2786"/>
</dbReference>
<feature type="domain" description="DUF7168" evidence="3">
    <location>
        <begin position="523"/>
        <end position="624"/>
    </location>
</feature>
<evidence type="ECO:0000259" key="3">
    <source>
        <dbReference type="Pfam" id="PF23771"/>
    </source>
</evidence>
<dbReference type="Pfam" id="PF10979">
    <property type="entry name" value="DUF2786"/>
    <property type="match status" value="1"/>
</dbReference>
<organism evidence="4">
    <name type="scientific">Streptomyces anulatus</name>
    <name type="common">Streptomyces chrysomallus</name>
    <dbReference type="NCBI Taxonomy" id="1892"/>
    <lineage>
        <taxon>Bacteria</taxon>
        <taxon>Bacillati</taxon>
        <taxon>Actinomycetota</taxon>
        <taxon>Actinomycetes</taxon>
        <taxon>Kitasatosporales</taxon>
        <taxon>Streptomycetaceae</taxon>
        <taxon>Streptomyces</taxon>
    </lineage>
</organism>
<dbReference type="RefSeq" id="WP_164256593.1">
    <property type="nucleotide sequence ID" value="NZ_JAAGMK010000097.1"/>
</dbReference>
<evidence type="ECO:0000256" key="1">
    <source>
        <dbReference type="SAM" id="MobiDB-lite"/>
    </source>
</evidence>
<accession>A0A6G3SK76</accession>
<evidence type="ECO:0000259" key="2">
    <source>
        <dbReference type="Pfam" id="PF10979"/>
    </source>
</evidence>
<gene>
    <name evidence="4" type="ORF">G3I43_03750</name>
</gene>
<comment type="caution">
    <text evidence="4">The sequence shown here is derived from an EMBL/GenBank/DDBJ whole genome shotgun (WGS) entry which is preliminary data.</text>
</comment>
<dbReference type="InterPro" id="IPR055592">
    <property type="entry name" value="DUF7168"/>
</dbReference>
<dbReference type="AlphaFoldDB" id="A0A6G3SK76"/>
<feature type="domain" description="DUF2786" evidence="2">
    <location>
        <begin position="457"/>
        <end position="496"/>
    </location>
</feature>
<protein>
    <submittedName>
        <fullName evidence="4">DUF2786 domain-containing protein</fullName>
    </submittedName>
</protein>
<feature type="compositionally biased region" description="Basic and acidic residues" evidence="1">
    <location>
        <begin position="431"/>
        <end position="446"/>
    </location>
</feature>
<reference evidence="4" key="1">
    <citation type="submission" date="2020-01" db="EMBL/GenBank/DDBJ databases">
        <title>Insect and environment-associated Actinomycetes.</title>
        <authorList>
            <person name="Currrie C."/>
            <person name="Chevrette M."/>
            <person name="Carlson C."/>
            <person name="Stubbendieck R."/>
            <person name="Wendt-Pienkowski E."/>
        </authorList>
    </citation>
    <scope>NUCLEOTIDE SEQUENCE</scope>
    <source>
        <strain evidence="4">SID505</strain>
    </source>
</reference>
<proteinExistence type="predicted"/>
<evidence type="ECO:0000313" key="4">
    <source>
        <dbReference type="EMBL" id="NEB83299.1"/>
    </source>
</evidence>
<dbReference type="EMBL" id="JAAGMK010000097">
    <property type="protein sequence ID" value="NEB83299.1"/>
    <property type="molecule type" value="Genomic_DNA"/>
</dbReference>
<name>A0A6G3SK76_STRAQ</name>
<feature type="region of interest" description="Disordered" evidence="1">
    <location>
        <begin position="415"/>
        <end position="446"/>
    </location>
</feature>